<reference evidence="2" key="2">
    <citation type="submission" date="2022-01" db="EMBL/GenBank/DDBJ databases">
        <authorList>
            <person name="Yamashiro T."/>
            <person name="Shiraishi A."/>
            <person name="Satake H."/>
            <person name="Nakayama K."/>
        </authorList>
    </citation>
    <scope>NUCLEOTIDE SEQUENCE</scope>
</reference>
<sequence>MKRVSKGFSRVITPLFDTMLVQHQGEKPSIQTTPETSPSKITSLPSLSSHHTSISAPSTSQPPIIPTEEAAPMPHESPLHSVHSLGRDEGMKKLEKTVKTDKARRRVRIVISEDEDAAEDSSKQGRKISDIDIDPTISLVQPQQDMEYDFDATASILVTTASASISTVSPPRVSTAEDINGAETLVYIRRSALKAKDKGKSIMIDFETALELQMQLDKREEVAAKEAHDIDWSDPSVLRYHALQNRHLSVTKVRKNTCMYLKNLGGYKISHFKGMSYVEIRPIFERVWDQIQSFLPMDSEKEKGSEKKTGGRRKKSLAMKRAKETLSEESAKKQKLEDDAEKEELQVYLNIVPEEESLDVESLATKYPIVD</sequence>
<protein>
    <submittedName>
        <fullName evidence="2">Uncharacterized protein</fullName>
    </submittedName>
</protein>
<comment type="caution">
    <text evidence="2">The sequence shown here is derived from an EMBL/GenBank/DDBJ whole genome shotgun (WGS) entry which is preliminary data.</text>
</comment>
<evidence type="ECO:0000256" key="1">
    <source>
        <dbReference type="SAM" id="MobiDB-lite"/>
    </source>
</evidence>
<accession>A0ABQ5FR15</accession>
<keyword evidence="3" id="KW-1185">Reference proteome</keyword>
<name>A0ABQ5FR15_9ASTR</name>
<organism evidence="2 3">
    <name type="scientific">Tanacetum coccineum</name>
    <dbReference type="NCBI Taxonomy" id="301880"/>
    <lineage>
        <taxon>Eukaryota</taxon>
        <taxon>Viridiplantae</taxon>
        <taxon>Streptophyta</taxon>
        <taxon>Embryophyta</taxon>
        <taxon>Tracheophyta</taxon>
        <taxon>Spermatophyta</taxon>
        <taxon>Magnoliopsida</taxon>
        <taxon>eudicotyledons</taxon>
        <taxon>Gunneridae</taxon>
        <taxon>Pentapetalae</taxon>
        <taxon>asterids</taxon>
        <taxon>campanulids</taxon>
        <taxon>Asterales</taxon>
        <taxon>Asteraceae</taxon>
        <taxon>Asteroideae</taxon>
        <taxon>Anthemideae</taxon>
        <taxon>Anthemidinae</taxon>
        <taxon>Tanacetum</taxon>
    </lineage>
</organism>
<proteinExistence type="predicted"/>
<reference evidence="2" key="1">
    <citation type="journal article" date="2022" name="Int. J. Mol. Sci.">
        <title>Draft Genome of Tanacetum Coccineum: Genomic Comparison of Closely Related Tanacetum-Family Plants.</title>
        <authorList>
            <person name="Yamashiro T."/>
            <person name="Shiraishi A."/>
            <person name="Nakayama K."/>
            <person name="Satake H."/>
        </authorList>
    </citation>
    <scope>NUCLEOTIDE SEQUENCE</scope>
</reference>
<feature type="compositionally biased region" description="Basic and acidic residues" evidence="1">
    <location>
        <begin position="85"/>
        <end position="99"/>
    </location>
</feature>
<evidence type="ECO:0000313" key="3">
    <source>
        <dbReference type="Proteomes" id="UP001151760"/>
    </source>
</evidence>
<evidence type="ECO:0000313" key="2">
    <source>
        <dbReference type="EMBL" id="GJT65795.1"/>
    </source>
</evidence>
<feature type="region of interest" description="Disordered" evidence="1">
    <location>
        <begin position="299"/>
        <end position="341"/>
    </location>
</feature>
<feature type="compositionally biased region" description="Low complexity" evidence="1">
    <location>
        <begin position="41"/>
        <end position="59"/>
    </location>
</feature>
<dbReference type="EMBL" id="BQNB010017661">
    <property type="protein sequence ID" value="GJT65795.1"/>
    <property type="molecule type" value="Genomic_DNA"/>
</dbReference>
<feature type="region of interest" description="Disordered" evidence="1">
    <location>
        <begin position="24"/>
        <end position="99"/>
    </location>
</feature>
<gene>
    <name evidence="2" type="ORF">Tco_1017275</name>
</gene>
<feature type="compositionally biased region" description="Basic and acidic residues" evidence="1">
    <location>
        <begin position="321"/>
        <end position="337"/>
    </location>
</feature>
<feature type="compositionally biased region" description="Basic and acidic residues" evidence="1">
    <location>
        <begin position="299"/>
        <end position="309"/>
    </location>
</feature>
<feature type="compositionally biased region" description="Polar residues" evidence="1">
    <location>
        <begin position="29"/>
        <end position="40"/>
    </location>
</feature>
<dbReference type="Proteomes" id="UP001151760">
    <property type="component" value="Unassembled WGS sequence"/>
</dbReference>
<feature type="compositionally biased region" description="Basic residues" evidence="1">
    <location>
        <begin position="310"/>
        <end position="320"/>
    </location>
</feature>